<reference evidence="2 3" key="1">
    <citation type="submission" date="2017-01" db="EMBL/GenBank/DDBJ databases">
        <authorList>
            <consortium name="Urmite Genomes"/>
        </authorList>
    </citation>
    <scope>NUCLEOTIDE SEQUENCE [LARGE SCALE GENOMIC DNA]</scope>
    <source>
        <strain evidence="2 3">AB215</strain>
    </source>
</reference>
<proteinExistence type="predicted"/>
<dbReference type="AlphaFoldDB" id="A0A2U3P9U8"/>
<evidence type="ECO:0000313" key="3">
    <source>
        <dbReference type="Proteomes" id="UP000240424"/>
    </source>
</evidence>
<keyword evidence="1" id="KW-1133">Transmembrane helix</keyword>
<accession>A0A2U3P9U8</accession>
<sequence>MIALLIALAGIALAVAMLLVGIHRLVQRK</sequence>
<feature type="transmembrane region" description="Helical" evidence="1">
    <location>
        <begin position="6"/>
        <end position="26"/>
    </location>
</feature>
<name>A0A2U3P9U8_9MYCO</name>
<keyword evidence="3" id="KW-1185">Reference proteome</keyword>
<keyword evidence="1" id="KW-0812">Transmembrane</keyword>
<organism evidence="2 3">
    <name type="scientific">Mycobacterium numidiamassiliense</name>
    <dbReference type="NCBI Taxonomy" id="1841861"/>
    <lineage>
        <taxon>Bacteria</taxon>
        <taxon>Bacillati</taxon>
        <taxon>Actinomycetota</taxon>
        <taxon>Actinomycetes</taxon>
        <taxon>Mycobacteriales</taxon>
        <taxon>Mycobacteriaceae</taxon>
        <taxon>Mycobacterium</taxon>
    </lineage>
</organism>
<gene>
    <name evidence="2" type="ORF">MNAB215_2745</name>
</gene>
<dbReference type="Proteomes" id="UP000240424">
    <property type="component" value="Unassembled WGS sequence"/>
</dbReference>
<evidence type="ECO:0000256" key="1">
    <source>
        <dbReference type="SAM" id="Phobius"/>
    </source>
</evidence>
<protein>
    <submittedName>
        <fullName evidence="2">Mycobacterium numidiamassiliense ORFan</fullName>
    </submittedName>
</protein>
<dbReference type="EMBL" id="FUEZ01000004">
    <property type="protein sequence ID" value="SPM40544.1"/>
    <property type="molecule type" value="Genomic_DNA"/>
</dbReference>
<evidence type="ECO:0000313" key="2">
    <source>
        <dbReference type="EMBL" id="SPM40544.1"/>
    </source>
</evidence>
<keyword evidence="1" id="KW-0472">Membrane</keyword>